<protein>
    <submittedName>
        <fullName evidence="3">Exo-alpha-sialidase</fullName>
    </submittedName>
</protein>
<dbReference type="InterPro" id="IPR011040">
    <property type="entry name" value="Sialidase"/>
</dbReference>
<reference evidence="3 4" key="1">
    <citation type="submission" date="2019-09" db="EMBL/GenBank/DDBJ databases">
        <title>Genome Sequence of Larkinella sp MA1.</title>
        <authorList>
            <person name="Srinivasan S."/>
        </authorList>
    </citation>
    <scope>NUCLEOTIDE SEQUENCE [LARGE SCALE GENOMIC DNA]</scope>
    <source>
        <strain evidence="3 4">MA1</strain>
    </source>
</reference>
<feature type="chain" id="PRO_5025009346" evidence="1">
    <location>
        <begin position="21"/>
        <end position="450"/>
    </location>
</feature>
<dbReference type="Proteomes" id="UP000326344">
    <property type="component" value="Unassembled WGS sequence"/>
</dbReference>
<dbReference type="EMBL" id="VTWS01000004">
    <property type="protein sequence ID" value="KAA9353079.1"/>
    <property type="molecule type" value="Genomic_DNA"/>
</dbReference>
<proteinExistence type="predicted"/>
<evidence type="ECO:0000256" key="1">
    <source>
        <dbReference type="SAM" id="SignalP"/>
    </source>
</evidence>
<organism evidence="3 4">
    <name type="scientific">Larkinella humicola</name>
    <dbReference type="NCBI Taxonomy" id="2607654"/>
    <lineage>
        <taxon>Bacteria</taxon>
        <taxon>Pseudomonadati</taxon>
        <taxon>Bacteroidota</taxon>
        <taxon>Cytophagia</taxon>
        <taxon>Cytophagales</taxon>
        <taxon>Spirosomataceae</taxon>
        <taxon>Larkinella</taxon>
    </lineage>
</organism>
<accession>A0A5N1JCQ5</accession>
<keyword evidence="4" id="KW-1185">Reference proteome</keyword>
<keyword evidence="1" id="KW-0732">Signal</keyword>
<dbReference type="SUPFAM" id="SSF50939">
    <property type="entry name" value="Sialidases"/>
    <property type="match status" value="1"/>
</dbReference>
<dbReference type="Pfam" id="PF13088">
    <property type="entry name" value="BNR_2"/>
    <property type="match status" value="1"/>
</dbReference>
<evidence type="ECO:0000313" key="3">
    <source>
        <dbReference type="EMBL" id="KAA9353079.1"/>
    </source>
</evidence>
<dbReference type="CDD" id="cd15482">
    <property type="entry name" value="Sialidase_non-viral"/>
    <property type="match status" value="1"/>
</dbReference>
<gene>
    <name evidence="3" type="ORF">F0P93_18055</name>
</gene>
<comment type="caution">
    <text evidence="3">The sequence shown here is derived from an EMBL/GenBank/DDBJ whole genome shotgun (WGS) entry which is preliminary data.</text>
</comment>
<dbReference type="RefSeq" id="WP_150878378.1">
    <property type="nucleotide sequence ID" value="NZ_VTWS01000004.1"/>
</dbReference>
<evidence type="ECO:0000313" key="4">
    <source>
        <dbReference type="Proteomes" id="UP000326344"/>
    </source>
</evidence>
<dbReference type="InterPro" id="IPR036278">
    <property type="entry name" value="Sialidase_sf"/>
</dbReference>
<evidence type="ECO:0000259" key="2">
    <source>
        <dbReference type="Pfam" id="PF13088"/>
    </source>
</evidence>
<feature type="domain" description="Sialidase" evidence="2">
    <location>
        <begin position="211"/>
        <end position="391"/>
    </location>
</feature>
<name>A0A5N1JCQ5_9BACT</name>
<dbReference type="Gene3D" id="2.120.10.10">
    <property type="match status" value="1"/>
</dbReference>
<dbReference type="AlphaFoldDB" id="A0A5N1JCQ5"/>
<feature type="signal peptide" evidence="1">
    <location>
        <begin position="1"/>
        <end position="20"/>
    </location>
</feature>
<sequence length="450" mass="49896">MKKKILFLTGLVCQCWAVQAQHSSPTTWNENTGAPLTIQPEIPVFGQSTIEYKRKGKSVLKVQLAEPALITVASKPEKWGYVQFPDITRTTDGTIATKWNMADDAMEAYGHAPTPSAISTDGGKTWKQNPNRWEDSGAGEGVQLPNGDWIKIMTPPAIKDEELTLPKPAGTVIRGKTAYTMYKISELPPNRQGVFLARRRKGERTWQAEQATLDDPQALRYSLRGMIPVVWWGDLKVAADGSVIAGVYPGYYLKNDGMPDQKGGTFFYRSTDNGHSWKILSRIPYQPDLRIDTSGHRHQGFTEPAFEILNDGTYLCVMRTTDRDYGPMYASHSTDAGKTWSKPKIITPNGVLPRLLQLKNGVTVVSAGRPGVQLRFSTDGKGETWTNAFDMLPYEKGESVSSERITCGYTGLLATGANTFLVIYSDFAHKNEQGEIRKAIKVREVTVSPL</sequence>